<dbReference type="Proteomes" id="UP000231912">
    <property type="component" value="Unassembled WGS sequence"/>
</dbReference>
<reference evidence="1 2" key="1">
    <citation type="submission" date="2017-07" db="EMBL/GenBank/DDBJ databases">
        <title>Leptospira spp. isolated from tropical soils.</title>
        <authorList>
            <person name="Thibeaux R."/>
            <person name="Iraola G."/>
            <person name="Ferres I."/>
            <person name="Bierque E."/>
            <person name="Girault D."/>
            <person name="Soupe-Gilbert M.-E."/>
            <person name="Picardeau M."/>
            <person name="Goarant C."/>
        </authorList>
    </citation>
    <scope>NUCLEOTIDE SEQUENCE [LARGE SCALE GENOMIC DNA]</scope>
    <source>
        <strain evidence="1 2">FH2-C-A2</strain>
    </source>
</reference>
<dbReference type="InterPro" id="IPR011257">
    <property type="entry name" value="DNA_glycosylase"/>
</dbReference>
<dbReference type="InterPro" id="IPR023170">
    <property type="entry name" value="HhH_base_excis_C"/>
</dbReference>
<organism evidence="1 2">
    <name type="scientific">Leptospira wolffii</name>
    <dbReference type="NCBI Taxonomy" id="409998"/>
    <lineage>
        <taxon>Bacteria</taxon>
        <taxon>Pseudomonadati</taxon>
        <taxon>Spirochaetota</taxon>
        <taxon>Spirochaetia</taxon>
        <taxon>Leptospirales</taxon>
        <taxon>Leptospiraceae</taxon>
        <taxon>Leptospira</taxon>
    </lineage>
</organism>
<proteinExistence type="predicted"/>
<dbReference type="SUPFAM" id="SSF48150">
    <property type="entry name" value="DNA-glycosylase"/>
    <property type="match status" value="1"/>
</dbReference>
<dbReference type="InterPro" id="IPR014127">
    <property type="entry name" value="CHP02757"/>
</dbReference>
<evidence type="ECO:0000313" key="1">
    <source>
        <dbReference type="EMBL" id="PJZ64328.1"/>
    </source>
</evidence>
<dbReference type="Pfam" id="PF09674">
    <property type="entry name" value="DUF2400"/>
    <property type="match status" value="1"/>
</dbReference>
<dbReference type="GO" id="GO:0003824">
    <property type="term" value="F:catalytic activity"/>
    <property type="evidence" value="ECO:0007669"/>
    <property type="project" value="InterPro"/>
</dbReference>
<evidence type="ECO:0000313" key="2">
    <source>
        <dbReference type="Proteomes" id="UP000231912"/>
    </source>
</evidence>
<gene>
    <name evidence="1" type="ORF">CH371_18075</name>
</gene>
<protein>
    <submittedName>
        <fullName evidence="1">TIGR02757 family protein</fullName>
    </submittedName>
</protein>
<sequence length="305" mass="35638">MMKSESSRSVESFQKSFDRLYDKYTRPDFLDSDPLFLCYLYDSPEDRELVGLLSALFAYGNVSAIRGFLSRLLAPMGKHPKRYLLTKGTDIWKGKLGPYRFQKEKDILLFLEALRFAYGESNRKGNKLLEHWFSPLDPKESGLEKRILGFQSRFSEVLRNLDPNWKTYGLGFLIGIGNEKSAHKRYCMFLRWMVRTEAPDLGLYKNILPEELIFPLDTHINRLAEILGATNRKTSDYKKAKEVTDFFRNYYPRDPLRMDFALCRLGILRKCKSSYVRELCETCELNTVCSVYSSKRRSKTVRKIG</sequence>
<name>A0A2M9Z7E7_9LEPT</name>
<dbReference type="RefSeq" id="WP_100760105.1">
    <property type="nucleotide sequence ID" value="NZ_NPDT01000010.1"/>
</dbReference>
<dbReference type="NCBIfam" id="TIGR02757">
    <property type="entry name" value="TIGR02757 family protein"/>
    <property type="match status" value="1"/>
</dbReference>
<dbReference type="EMBL" id="NPDT01000010">
    <property type="protein sequence ID" value="PJZ64328.1"/>
    <property type="molecule type" value="Genomic_DNA"/>
</dbReference>
<dbReference type="AlphaFoldDB" id="A0A2M9Z7E7"/>
<dbReference type="Gene3D" id="1.10.1670.10">
    <property type="entry name" value="Helix-hairpin-Helix base-excision DNA repair enzymes (C-terminal)"/>
    <property type="match status" value="1"/>
</dbReference>
<accession>A0A2M9Z7E7</accession>
<comment type="caution">
    <text evidence="1">The sequence shown here is derived from an EMBL/GenBank/DDBJ whole genome shotgun (WGS) entry which is preliminary data.</text>
</comment>
<dbReference type="GO" id="GO:0006281">
    <property type="term" value="P:DNA repair"/>
    <property type="evidence" value="ECO:0007669"/>
    <property type="project" value="InterPro"/>
</dbReference>